<comment type="subcellular location">
    <subcellularLocation>
        <location evidence="1">Nucleus</location>
    </subcellularLocation>
</comment>
<gene>
    <name evidence="8" type="ORF">OLEA9_A057620</name>
</gene>
<keyword evidence="2" id="KW-0805">Transcription regulation</keyword>
<dbReference type="PANTHER" id="PTHR31072">
    <property type="entry name" value="TRANSCRIPTION FACTOR TCP4-RELATED"/>
    <property type="match status" value="1"/>
</dbReference>
<reference evidence="8 9" key="1">
    <citation type="submission" date="2019-12" db="EMBL/GenBank/DDBJ databases">
        <authorList>
            <person name="Alioto T."/>
            <person name="Alioto T."/>
            <person name="Gomez Garrido J."/>
        </authorList>
    </citation>
    <scope>NUCLEOTIDE SEQUENCE [LARGE SCALE GENOMIC DNA]</scope>
</reference>
<keyword evidence="3" id="KW-0238">DNA-binding</keyword>
<evidence type="ECO:0000313" key="9">
    <source>
        <dbReference type="Proteomes" id="UP000594638"/>
    </source>
</evidence>
<keyword evidence="5" id="KW-0539">Nucleus</keyword>
<dbReference type="GO" id="GO:0003700">
    <property type="term" value="F:DNA-binding transcription factor activity"/>
    <property type="evidence" value="ECO:0007669"/>
    <property type="project" value="InterPro"/>
</dbReference>
<evidence type="ECO:0000259" key="7">
    <source>
        <dbReference type="PROSITE" id="PS51369"/>
    </source>
</evidence>
<dbReference type="Gramene" id="OE9A057620T1">
    <property type="protein sequence ID" value="OE9A057620C1"/>
    <property type="gene ID" value="OE9A057620"/>
</dbReference>
<organism evidence="8 9">
    <name type="scientific">Olea europaea subsp. europaea</name>
    <dbReference type="NCBI Taxonomy" id="158383"/>
    <lineage>
        <taxon>Eukaryota</taxon>
        <taxon>Viridiplantae</taxon>
        <taxon>Streptophyta</taxon>
        <taxon>Embryophyta</taxon>
        <taxon>Tracheophyta</taxon>
        <taxon>Spermatophyta</taxon>
        <taxon>Magnoliopsida</taxon>
        <taxon>eudicotyledons</taxon>
        <taxon>Gunneridae</taxon>
        <taxon>Pentapetalae</taxon>
        <taxon>asterids</taxon>
        <taxon>lamiids</taxon>
        <taxon>Lamiales</taxon>
        <taxon>Oleaceae</taxon>
        <taxon>Oleeae</taxon>
        <taxon>Olea</taxon>
    </lineage>
</organism>
<evidence type="ECO:0000256" key="2">
    <source>
        <dbReference type="ARBA" id="ARBA00023015"/>
    </source>
</evidence>
<keyword evidence="9" id="KW-1185">Reference proteome</keyword>
<dbReference type="InterPro" id="IPR005333">
    <property type="entry name" value="Transcription_factor_TCP"/>
</dbReference>
<evidence type="ECO:0000256" key="1">
    <source>
        <dbReference type="ARBA" id="ARBA00004123"/>
    </source>
</evidence>
<feature type="region of interest" description="Disordered" evidence="6">
    <location>
        <begin position="1"/>
        <end position="78"/>
    </location>
</feature>
<dbReference type="GO" id="GO:0043565">
    <property type="term" value="F:sequence-specific DNA binding"/>
    <property type="evidence" value="ECO:0007669"/>
    <property type="project" value="TreeGrafter"/>
</dbReference>
<feature type="compositionally biased region" description="Basic residues" evidence="6">
    <location>
        <begin position="65"/>
        <end position="78"/>
    </location>
</feature>
<evidence type="ECO:0000313" key="8">
    <source>
        <dbReference type="EMBL" id="CAA3021282.1"/>
    </source>
</evidence>
<dbReference type="EMBL" id="CACTIH010009051">
    <property type="protein sequence ID" value="CAA3021282.1"/>
    <property type="molecule type" value="Genomic_DNA"/>
</dbReference>
<dbReference type="Pfam" id="PF03634">
    <property type="entry name" value="TCP"/>
    <property type="match status" value="1"/>
</dbReference>
<feature type="compositionally biased region" description="Pro residues" evidence="6">
    <location>
        <begin position="29"/>
        <end position="39"/>
    </location>
</feature>
<comment type="caution">
    <text evidence="8">The sequence shown here is derived from an EMBL/GenBank/DDBJ whole genome shotgun (WGS) entry which is preliminary data.</text>
</comment>
<evidence type="ECO:0000256" key="6">
    <source>
        <dbReference type="SAM" id="MobiDB-lite"/>
    </source>
</evidence>
<dbReference type="OrthoDB" id="1911901at2759"/>
<dbReference type="PANTHER" id="PTHR31072:SF170">
    <property type="entry name" value="TRANSCRIPTION FACTOR TCP15-RELATED"/>
    <property type="match status" value="1"/>
</dbReference>
<accession>A0A8S0UVV0</accession>
<dbReference type="GO" id="GO:0005634">
    <property type="term" value="C:nucleus"/>
    <property type="evidence" value="ECO:0007669"/>
    <property type="project" value="UniProtKB-SubCell"/>
</dbReference>
<keyword evidence="4" id="KW-0804">Transcription</keyword>
<evidence type="ECO:0000256" key="5">
    <source>
        <dbReference type="ARBA" id="ARBA00023242"/>
    </source>
</evidence>
<feature type="compositionally biased region" description="Polar residues" evidence="6">
    <location>
        <begin position="1"/>
        <end position="17"/>
    </location>
</feature>
<dbReference type="PROSITE" id="PS51369">
    <property type="entry name" value="TCP"/>
    <property type="match status" value="1"/>
</dbReference>
<name>A0A8S0UVV0_OLEEU</name>
<feature type="domain" description="TCP" evidence="7">
    <location>
        <begin position="63"/>
        <end position="117"/>
    </location>
</feature>
<proteinExistence type="predicted"/>
<protein>
    <recommendedName>
        <fullName evidence="7">TCP domain-containing protein</fullName>
    </recommendedName>
</protein>
<dbReference type="InterPro" id="IPR017887">
    <property type="entry name" value="TF_TCP_subgr"/>
</dbReference>
<evidence type="ECO:0000256" key="3">
    <source>
        <dbReference type="ARBA" id="ARBA00023125"/>
    </source>
</evidence>
<dbReference type="AlphaFoldDB" id="A0A8S0UVV0"/>
<sequence length="206" mass="22258">MSQQNFSNSEITQTNMKSRSHTIPHPQTSTPPPPPPPPLVSDLTSSSSRKVVARKNASRPPSGKDRHKKVDGRSRRIRIPGSCAARVIQLTRELGHKTDGETIQWLLHKAEPAIIAVTGVGVSPMNSVTTTAFRIQASNIDQVPVHVPAANHAFQPTKAMQEGGNRGFAVPQPPSPPLPRPMSFTAMLLQPLGQEENFHGFPGNGL</sequence>
<evidence type="ECO:0000256" key="4">
    <source>
        <dbReference type="ARBA" id="ARBA00023163"/>
    </source>
</evidence>
<dbReference type="Proteomes" id="UP000594638">
    <property type="component" value="Unassembled WGS sequence"/>
</dbReference>